<protein>
    <submittedName>
        <fullName evidence="3">Uncharacterized protein</fullName>
    </submittedName>
</protein>
<organism evidence="3 4">
    <name type="scientific">Posidoniimonas corsicana</name>
    <dbReference type="NCBI Taxonomy" id="1938618"/>
    <lineage>
        <taxon>Bacteria</taxon>
        <taxon>Pseudomonadati</taxon>
        <taxon>Planctomycetota</taxon>
        <taxon>Planctomycetia</taxon>
        <taxon>Pirellulales</taxon>
        <taxon>Lacipirellulaceae</taxon>
        <taxon>Posidoniimonas</taxon>
    </lineage>
</organism>
<keyword evidence="4" id="KW-1185">Reference proteome</keyword>
<comment type="caution">
    <text evidence="3">The sequence shown here is derived from an EMBL/GenBank/DDBJ whole genome shotgun (WGS) entry which is preliminary data.</text>
</comment>
<evidence type="ECO:0000256" key="1">
    <source>
        <dbReference type="SAM" id="MobiDB-lite"/>
    </source>
</evidence>
<feature type="transmembrane region" description="Helical" evidence="2">
    <location>
        <begin position="158"/>
        <end position="179"/>
    </location>
</feature>
<reference evidence="3 4" key="1">
    <citation type="submission" date="2019-02" db="EMBL/GenBank/DDBJ databases">
        <title>Deep-cultivation of Planctomycetes and their phenomic and genomic characterization uncovers novel biology.</title>
        <authorList>
            <person name="Wiegand S."/>
            <person name="Jogler M."/>
            <person name="Boedeker C."/>
            <person name="Pinto D."/>
            <person name="Vollmers J."/>
            <person name="Rivas-Marin E."/>
            <person name="Kohn T."/>
            <person name="Peeters S.H."/>
            <person name="Heuer A."/>
            <person name="Rast P."/>
            <person name="Oberbeckmann S."/>
            <person name="Bunk B."/>
            <person name="Jeske O."/>
            <person name="Meyerdierks A."/>
            <person name="Storesund J.E."/>
            <person name="Kallscheuer N."/>
            <person name="Luecker S."/>
            <person name="Lage O.M."/>
            <person name="Pohl T."/>
            <person name="Merkel B.J."/>
            <person name="Hornburger P."/>
            <person name="Mueller R.-W."/>
            <person name="Bruemmer F."/>
            <person name="Labrenz M."/>
            <person name="Spormann A.M."/>
            <person name="Op Den Camp H."/>
            <person name="Overmann J."/>
            <person name="Amann R."/>
            <person name="Jetten M.S.M."/>
            <person name="Mascher T."/>
            <person name="Medema M.H."/>
            <person name="Devos D.P."/>
            <person name="Kaster A.-K."/>
            <person name="Ovreas L."/>
            <person name="Rohde M."/>
            <person name="Galperin M.Y."/>
            <person name="Jogler C."/>
        </authorList>
    </citation>
    <scope>NUCLEOTIDE SEQUENCE [LARGE SCALE GENOMIC DNA]</scope>
    <source>
        <strain evidence="3 4">KOR34</strain>
    </source>
</reference>
<feature type="transmembrane region" description="Helical" evidence="2">
    <location>
        <begin position="93"/>
        <end position="112"/>
    </location>
</feature>
<proteinExistence type="predicted"/>
<feature type="region of interest" description="Disordered" evidence="1">
    <location>
        <begin position="244"/>
        <end position="265"/>
    </location>
</feature>
<sequence>MATLIVVLLLDLTVALLFGSGWRGGQFPFALNIISGFAVGQICLVGVWLAFRRRHGVVSWLAPPVILLCASWIRQQIGFFFEFTFLDYTCRNLLQGLFPLVVLWLLARTPAWRQVSRESDHAGLTLGYSIKHLLFWMTAVALMAGLIGRATQQNGSPLAVTQWVGVVAPGVIAILVVAIRQLPIPGALRCILHTAVGVAVGYAVAELAGNSLHRSLMVEFGVQAVVLALGIEVGRVTAATNSIEPEPAGQAADSSPVSSHDSPLG</sequence>
<evidence type="ECO:0000313" key="3">
    <source>
        <dbReference type="EMBL" id="TWT33579.1"/>
    </source>
</evidence>
<keyword evidence="2" id="KW-1133">Transmembrane helix</keyword>
<keyword evidence="2" id="KW-0472">Membrane</keyword>
<feature type="transmembrane region" description="Helical" evidence="2">
    <location>
        <begin position="133"/>
        <end position="152"/>
    </location>
</feature>
<dbReference type="Proteomes" id="UP000316714">
    <property type="component" value="Unassembled WGS sequence"/>
</dbReference>
<evidence type="ECO:0000313" key="4">
    <source>
        <dbReference type="Proteomes" id="UP000316714"/>
    </source>
</evidence>
<dbReference type="EMBL" id="SIHJ01000002">
    <property type="protein sequence ID" value="TWT33579.1"/>
    <property type="molecule type" value="Genomic_DNA"/>
</dbReference>
<dbReference type="RefSeq" id="WP_146566326.1">
    <property type="nucleotide sequence ID" value="NZ_SIHJ01000002.1"/>
</dbReference>
<feature type="compositionally biased region" description="Polar residues" evidence="1">
    <location>
        <begin position="252"/>
        <end position="265"/>
    </location>
</feature>
<keyword evidence="2" id="KW-0812">Transmembrane</keyword>
<dbReference type="AlphaFoldDB" id="A0A5C5V6Q0"/>
<accession>A0A5C5V6Q0</accession>
<feature type="transmembrane region" description="Helical" evidence="2">
    <location>
        <begin position="29"/>
        <end position="50"/>
    </location>
</feature>
<feature type="transmembrane region" description="Helical" evidence="2">
    <location>
        <begin position="57"/>
        <end position="73"/>
    </location>
</feature>
<gene>
    <name evidence="3" type="ORF">KOR34_34110</name>
</gene>
<feature type="transmembrane region" description="Helical" evidence="2">
    <location>
        <begin position="186"/>
        <end position="205"/>
    </location>
</feature>
<dbReference type="OrthoDB" id="9832815at2"/>
<evidence type="ECO:0000256" key="2">
    <source>
        <dbReference type="SAM" id="Phobius"/>
    </source>
</evidence>
<name>A0A5C5V6Q0_9BACT</name>